<dbReference type="Gene3D" id="3.90.1100.10">
    <property type="match status" value="2"/>
</dbReference>
<comment type="subcellular location">
    <subcellularLocation>
        <location evidence="2">Plastid</location>
        <location evidence="2">Chloroplast</location>
    </subcellularLocation>
</comment>
<dbReference type="PANTHER" id="PTHR20856">
    <property type="entry name" value="DNA-DIRECTED RNA POLYMERASE I SUBUNIT 2"/>
    <property type="match status" value="1"/>
</dbReference>
<dbReference type="InterPro" id="IPR007642">
    <property type="entry name" value="RNA_pol_Rpb2_2"/>
</dbReference>
<dbReference type="GO" id="GO:0003899">
    <property type="term" value="F:DNA-directed RNA polymerase activity"/>
    <property type="evidence" value="ECO:0007669"/>
    <property type="project" value="UniProtKB-EC"/>
</dbReference>
<keyword evidence="10" id="KW-0804">Transcription</keyword>
<evidence type="ECO:0000256" key="6">
    <source>
        <dbReference type="ARBA" id="ARBA00022528"/>
    </source>
</evidence>
<evidence type="ECO:0000256" key="7">
    <source>
        <dbReference type="ARBA" id="ARBA00022640"/>
    </source>
</evidence>
<evidence type="ECO:0000256" key="4">
    <source>
        <dbReference type="ARBA" id="ARBA00012418"/>
    </source>
</evidence>
<evidence type="ECO:0000256" key="9">
    <source>
        <dbReference type="ARBA" id="ARBA00022695"/>
    </source>
</evidence>
<dbReference type="InterPro" id="IPR037034">
    <property type="entry name" value="RNA_pol_Rpb2_2_sf"/>
</dbReference>
<dbReference type="Pfam" id="PF04565">
    <property type="entry name" value="RNA_pol_Rpb2_3"/>
    <property type="match status" value="1"/>
</dbReference>
<dbReference type="InterPro" id="IPR007645">
    <property type="entry name" value="RNA_pol_Rpb2_3"/>
</dbReference>
<accession>A0A0S2LND7</accession>
<feature type="domain" description="RNA polymerase Rpb2" evidence="15">
    <location>
        <begin position="125"/>
        <end position="322"/>
    </location>
</feature>
<dbReference type="RefSeq" id="YP_009184817.1">
    <property type="nucleotide sequence ID" value="NC_028581.1"/>
</dbReference>
<dbReference type="AlphaFoldDB" id="A0A0S2LND7"/>
<evidence type="ECO:0000256" key="10">
    <source>
        <dbReference type="ARBA" id="ARBA00023163"/>
    </source>
</evidence>
<dbReference type="GO" id="GO:0032549">
    <property type="term" value="F:ribonucleoside binding"/>
    <property type="evidence" value="ECO:0007669"/>
    <property type="project" value="InterPro"/>
</dbReference>
<dbReference type="Pfam" id="PF04561">
    <property type="entry name" value="RNA_pol_Rpb2_2"/>
    <property type="match status" value="2"/>
</dbReference>
<feature type="domain" description="RNA polymerase Rpb2" evidence="16">
    <location>
        <begin position="593"/>
        <end position="661"/>
    </location>
</feature>
<comment type="function">
    <text evidence="1">DNA-dependent RNA polymerase catalyzes the transcription of DNA into RNA using the four ribonucleoside triphosphates as substrates.</text>
</comment>
<sequence length="823" mass="96301">MVSFPYYISDFVEIQRKSFRNFLEKGIVEEFSKRNPITNIKKNLEFFFYPEYYKLSRPEYNIRKAILKMKSYTSKLSMPIQLTDKKARKIKIKWVFLMNLPLMTKRGHFLLNGNARVIVNQIIRSPGIYFQEKVHEIYRDKWSEKPNESFNRYYADFICLKGTWLRLEIDKEKFFWAQTKKGPKIPLFWFLLAMGINEKTILKSITDSKRLLTNLEKYNVQDILKKKNDKQHLLFKKRKKESLLLKNKNKKKNSNIQTTRLKKKAKVTKRKFTSFFRFFSKEKRSLSKTLGSFFSLEKKERERKNKKIEKREHNKKKTTRIFFIFDKEKKIFRKERKKIWIINSSFFFKEKKHSLWDFYLYKKKREQNLLKKKKTLSSKSNSLKILPVNKLQNSSNLSFLEFFDLKEEKKEKYLNTYEIWQKISSLTRQTNLIQPKFKDFLGIKGNTSSKNLMLKKTIAENGRKWIFNKFFNPRTYDLGTQGRLSINKKLGLFLTTDKTTLTPQDVLFATNSLIKVEKKLKSTDDIDHLKNRRVRTSGELLQIQLGIGLLRLEKSIREKMNKSTNISFEKNIVNTKTLNGAFKEFFGSSQLSQFMDQINPLAEMTHKRRLTSLGPGGVTRDTATLAIRGIHPTHYGRICPIETPEGKNTGLVNSITTYANVNQEGLLLSPFFKVFKGQVQRKAGLFFLSAEQEEKVTVAASDVNVSCLGFLPKSPLPIRIGDEFTKIPRNNVEFLSQSPFQMISIATSLIPFLEHDDANRALMGSNMQRQAVPLIRPQRPIVGTGLEARVVCDSGHVLQAEKSGIIVNVTSEHILLYNIHLNN</sequence>
<keyword evidence="7 17" id="KW-0934">Plastid</keyword>
<evidence type="ECO:0000256" key="3">
    <source>
        <dbReference type="ARBA" id="ARBA00006835"/>
    </source>
</evidence>
<evidence type="ECO:0000256" key="8">
    <source>
        <dbReference type="ARBA" id="ARBA00022679"/>
    </source>
</evidence>
<dbReference type="InterPro" id="IPR015712">
    <property type="entry name" value="DNA-dir_RNA_pol_su2"/>
</dbReference>
<evidence type="ECO:0000256" key="5">
    <source>
        <dbReference type="ARBA" id="ARBA00022478"/>
    </source>
</evidence>
<dbReference type="SUPFAM" id="SSF64484">
    <property type="entry name" value="beta and beta-prime subunits of DNA dependent RNA-polymerase"/>
    <property type="match status" value="1"/>
</dbReference>
<evidence type="ECO:0000256" key="12">
    <source>
        <dbReference type="ARBA" id="ARBA00032782"/>
    </source>
</evidence>
<name>A0A0S2LND7_9CHLO</name>
<feature type="domain" description="RNA polymerase Rpb2" evidence="15">
    <location>
        <begin position="460"/>
        <end position="535"/>
    </location>
</feature>
<evidence type="ECO:0000259" key="15">
    <source>
        <dbReference type="Pfam" id="PF04561"/>
    </source>
</evidence>
<dbReference type="GO" id="GO:0000428">
    <property type="term" value="C:DNA-directed RNA polymerase complex"/>
    <property type="evidence" value="ECO:0007669"/>
    <property type="project" value="UniProtKB-KW"/>
</dbReference>
<proteinExistence type="inferred from homology"/>
<reference evidence="17" key="1">
    <citation type="journal article" date="2015" name="BMC Evol. Biol.">
        <title>Chloroplast phylogenomic analysis of chlorophyte green algae identifies a novel lineage sister to the Sphaeropleales (Chlorophyceae).</title>
        <authorList>
            <person name="Lemieux C."/>
            <person name="Vincent A.T."/>
            <person name="Labarre A."/>
            <person name="Otis C."/>
            <person name="Turmel M."/>
        </authorList>
    </citation>
    <scope>NUCLEOTIDE SEQUENCE</scope>
</reference>
<comment type="similarity">
    <text evidence="3 14">Belongs to the RNA polymerase beta chain family.</text>
</comment>
<dbReference type="GeneID" id="26378492"/>
<dbReference type="EMBL" id="KT625413">
    <property type="protein sequence ID" value="ALO62891.1"/>
    <property type="molecule type" value="Genomic_DNA"/>
</dbReference>
<keyword evidence="9" id="KW-0548">Nucleotidyltransferase</keyword>
<evidence type="ECO:0000256" key="13">
    <source>
        <dbReference type="ARBA" id="ARBA00048552"/>
    </source>
</evidence>
<comment type="subunit">
    <text evidence="11">In plastids the minimal PEP RNA polymerase catalytic core is composed of four subunits: alpha, beta, beta', and beta''. When a (nuclear-encoded) sigma factor is associated with the core the holoenzyme is formed, which can initiate transcription.</text>
</comment>
<dbReference type="EC" id="2.7.7.6" evidence="4"/>
<geneLocation type="chloroplast" evidence="17"/>
<keyword evidence="6 17" id="KW-0150">Chloroplast</keyword>
<gene>
    <name evidence="17" type="primary">rpoBa</name>
</gene>
<evidence type="ECO:0000256" key="1">
    <source>
        <dbReference type="ARBA" id="ARBA00004026"/>
    </source>
</evidence>
<dbReference type="InterPro" id="IPR042107">
    <property type="entry name" value="DNA-dir_RNA_pol_bsu_ext_1_sf"/>
</dbReference>
<evidence type="ECO:0000256" key="14">
    <source>
        <dbReference type="RuleBase" id="RU000434"/>
    </source>
</evidence>
<organism evidence="17">
    <name type="scientific">Jenufa perforata</name>
    <dbReference type="NCBI Taxonomy" id="993091"/>
    <lineage>
        <taxon>Eukaryota</taxon>
        <taxon>Viridiplantae</taxon>
        <taxon>Chlorophyta</taxon>
        <taxon>core chlorophytes</taxon>
        <taxon>Chlorophyceae</taxon>
        <taxon>Jenufa</taxon>
    </lineage>
</organism>
<protein>
    <recommendedName>
        <fullName evidence="4">DNA-directed RNA polymerase</fullName>
        <ecNumber evidence="4">2.7.7.6</ecNumber>
    </recommendedName>
    <alternativeName>
        <fullName evidence="12">PEP</fullName>
    </alternativeName>
</protein>
<dbReference type="Gene3D" id="3.90.1110.10">
    <property type="entry name" value="RNA polymerase Rpb2, domain 2"/>
    <property type="match status" value="1"/>
</dbReference>
<dbReference type="GO" id="GO:0009507">
    <property type="term" value="C:chloroplast"/>
    <property type="evidence" value="ECO:0007669"/>
    <property type="project" value="UniProtKB-SubCell"/>
</dbReference>
<evidence type="ECO:0000256" key="11">
    <source>
        <dbReference type="ARBA" id="ARBA00026088"/>
    </source>
</evidence>
<evidence type="ECO:0000259" key="16">
    <source>
        <dbReference type="Pfam" id="PF04565"/>
    </source>
</evidence>
<comment type="catalytic activity">
    <reaction evidence="13">
        <text>RNA(n) + a ribonucleoside 5'-triphosphate = RNA(n+1) + diphosphate</text>
        <dbReference type="Rhea" id="RHEA:21248"/>
        <dbReference type="Rhea" id="RHEA-COMP:14527"/>
        <dbReference type="Rhea" id="RHEA-COMP:17342"/>
        <dbReference type="ChEBI" id="CHEBI:33019"/>
        <dbReference type="ChEBI" id="CHEBI:61557"/>
        <dbReference type="ChEBI" id="CHEBI:140395"/>
        <dbReference type="EC" id="2.7.7.6"/>
    </reaction>
</comment>
<dbReference type="GO" id="GO:0003677">
    <property type="term" value="F:DNA binding"/>
    <property type="evidence" value="ECO:0007669"/>
    <property type="project" value="InterPro"/>
</dbReference>
<keyword evidence="5" id="KW-0240">DNA-directed RNA polymerase</keyword>
<dbReference type="GO" id="GO:0006351">
    <property type="term" value="P:DNA-templated transcription"/>
    <property type="evidence" value="ECO:0007669"/>
    <property type="project" value="InterPro"/>
</dbReference>
<keyword evidence="8" id="KW-0808">Transferase</keyword>
<evidence type="ECO:0000313" key="17">
    <source>
        <dbReference type="EMBL" id="ALO62891.1"/>
    </source>
</evidence>
<evidence type="ECO:0000256" key="2">
    <source>
        <dbReference type="ARBA" id="ARBA00004229"/>
    </source>
</evidence>
<dbReference type="Gene3D" id="2.30.150.10">
    <property type="entry name" value="DNA-directed RNA polymerase, beta subunit, external 1 domain"/>
    <property type="match status" value="1"/>
</dbReference>